<organism evidence="1">
    <name type="scientific">marine metagenome</name>
    <dbReference type="NCBI Taxonomy" id="408172"/>
    <lineage>
        <taxon>unclassified sequences</taxon>
        <taxon>metagenomes</taxon>
        <taxon>ecological metagenomes</taxon>
    </lineage>
</organism>
<proteinExistence type="predicted"/>
<dbReference type="EMBL" id="UINC01221740">
    <property type="protein sequence ID" value="SVE50196.1"/>
    <property type="molecule type" value="Genomic_DNA"/>
</dbReference>
<evidence type="ECO:0000313" key="1">
    <source>
        <dbReference type="EMBL" id="SVE50196.1"/>
    </source>
</evidence>
<reference evidence="1" key="1">
    <citation type="submission" date="2018-05" db="EMBL/GenBank/DDBJ databases">
        <authorList>
            <person name="Lanie J.A."/>
            <person name="Ng W.-L."/>
            <person name="Kazmierczak K.M."/>
            <person name="Andrzejewski T.M."/>
            <person name="Davidsen T.M."/>
            <person name="Wayne K.J."/>
            <person name="Tettelin H."/>
            <person name="Glass J.I."/>
            <person name="Rusch D."/>
            <person name="Podicherti R."/>
            <person name="Tsui H.-C.T."/>
            <person name="Winkler M.E."/>
        </authorList>
    </citation>
    <scope>NUCLEOTIDE SEQUENCE</scope>
</reference>
<sequence>MIIYDLFERSRLIFLGDQWFALKTMLHLHSQATEGCLNCPRS</sequence>
<name>A0A383E075_9ZZZZ</name>
<gene>
    <name evidence="1" type="ORF">METZ01_LOCUS503050</name>
</gene>
<accession>A0A383E075</accession>
<feature type="non-terminal residue" evidence="1">
    <location>
        <position position="42"/>
    </location>
</feature>
<protein>
    <submittedName>
        <fullName evidence="1">Uncharacterized protein</fullName>
    </submittedName>
</protein>
<dbReference type="AlphaFoldDB" id="A0A383E075"/>